<dbReference type="PROSITE" id="PS50097">
    <property type="entry name" value="BTB"/>
    <property type="match status" value="1"/>
</dbReference>
<dbReference type="Gene3D" id="2.60.210.10">
    <property type="entry name" value="Apoptosis, Tumor Necrosis Factor Receptor Associated Protein 2, Chain A"/>
    <property type="match status" value="1"/>
</dbReference>
<gene>
    <name evidence="4" type="ORF">DdX_01188</name>
</gene>
<accession>A0AAD4R7W6</accession>
<dbReference type="SMART" id="SM00061">
    <property type="entry name" value="MATH"/>
    <property type="match status" value="1"/>
</dbReference>
<feature type="compositionally biased region" description="Polar residues" evidence="1">
    <location>
        <begin position="30"/>
        <end position="42"/>
    </location>
</feature>
<dbReference type="Proteomes" id="UP001201812">
    <property type="component" value="Unassembled WGS sequence"/>
</dbReference>
<dbReference type="PANTHER" id="PTHR47022">
    <property type="entry name" value="BTB AND MATH DOMAIN-CONTAINING PROTEIN 36-RELATED"/>
    <property type="match status" value="1"/>
</dbReference>
<dbReference type="AlphaFoldDB" id="A0AAD4R7W6"/>
<feature type="domain" description="BTB" evidence="2">
    <location>
        <begin position="323"/>
        <end position="390"/>
    </location>
</feature>
<dbReference type="SMART" id="SM00225">
    <property type="entry name" value="BTB"/>
    <property type="match status" value="1"/>
</dbReference>
<dbReference type="Pfam" id="PF00651">
    <property type="entry name" value="BTB"/>
    <property type="match status" value="1"/>
</dbReference>
<dbReference type="InterPro" id="IPR000210">
    <property type="entry name" value="BTB/POZ_dom"/>
</dbReference>
<sequence length="482" mass="53999">MAQKTETSTGKSYNDLLLGDLTTTSNMRVNDLQSKNASSSSVYRHRKNEEGAADQESANMVISVFESEGPTINKLDSSCNSNLAGPSSSNAISKTASKLVNASSTSSSEFCGAGGIFTMTIPMENEAKRQLASQSDTGNTFLVKSFASMGSESDYGTSDYSYSAPRLDPKTSGSIKLNISNLSSLRQKVTTSFHTIANLPWRLAAKTECTKRTSNVKFFSVYIDCNPESESTLWSCDAVVEFRLISQKSSSADFTRQFTNKFSYNSNNWGFPSFMEWTEITNPERGFVRSDRVVVEAHITVQKVVGVRRNPTFDFTANQPFTSDGILVIDGVRLYISKPYLALYSPVFYAMFYQKFSEREMKEIPVEDVILEEFIELLNVVYPSHKPITADNVEFLLELGDKFEIQFVIDECEKFLMCTNEVSTVTKLLWADQYCLAKLQDVCIRTFKTTSDVKTLKQMEEYRSLSDQTKAALLEKIMKLLP</sequence>
<dbReference type="SUPFAM" id="SSF54695">
    <property type="entry name" value="POZ domain"/>
    <property type="match status" value="1"/>
</dbReference>
<protein>
    <submittedName>
        <fullName evidence="4">MATH domain-containing protein</fullName>
    </submittedName>
</protein>
<feature type="region of interest" description="Disordered" evidence="1">
    <location>
        <begin position="30"/>
        <end position="55"/>
    </location>
</feature>
<dbReference type="CDD" id="cd18186">
    <property type="entry name" value="BTB_POZ_ZBTB_KLHL-like"/>
    <property type="match status" value="1"/>
</dbReference>
<organism evidence="4 5">
    <name type="scientific">Ditylenchus destructor</name>
    <dbReference type="NCBI Taxonomy" id="166010"/>
    <lineage>
        <taxon>Eukaryota</taxon>
        <taxon>Metazoa</taxon>
        <taxon>Ecdysozoa</taxon>
        <taxon>Nematoda</taxon>
        <taxon>Chromadorea</taxon>
        <taxon>Rhabditida</taxon>
        <taxon>Tylenchina</taxon>
        <taxon>Tylenchomorpha</taxon>
        <taxon>Sphaerularioidea</taxon>
        <taxon>Anguinidae</taxon>
        <taxon>Anguininae</taxon>
        <taxon>Ditylenchus</taxon>
    </lineage>
</organism>
<proteinExistence type="predicted"/>
<reference evidence="4" key="1">
    <citation type="submission" date="2022-01" db="EMBL/GenBank/DDBJ databases">
        <title>Genome Sequence Resource for Two Populations of Ditylenchus destructor, the Migratory Endoparasitic Phytonematode.</title>
        <authorList>
            <person name="Zhang H."/>
            <person name="Lin R."/>
            <person name="Xie B."/>
        </authorList>
    </citation>
    <scope>NUCLEOTIDE SEQUENCE</scope>
    <source>
        <strain evidence="4">BazhouSP</strain>
    </source>
</reference>
<dbReference type="PROSITE" id="PS50144">
    <property type="entry name" value="MATH"/>
    <property type="match status" value="1"/>
</dbReference>
<dbReference type="PANTHER" id="PTHR47022:SF1">
    <property type="entry name" value="BTB AND MATH DOMAIN-CONTAINING PROTEIN 36-RELATED"/>
    <property type="match status" value="1"/>
</dbReference>
<dbReference type="InterPro" id="IPR011333">
    <property type="entry name" value="SKP1/BTB/POZ_sf"/>
</dbReference>
<dbReference type="InterPro" id="IPR008974">
    <property type="entry name" value="TRAF-like"/>
</dbReference>
<evidence type="ECO:0000313" key="4">
    <source>
        <dbReference type="EMBL" id="KAI1728974.1"/>
    </source>
</evidence>
<dbReference type="EMBL" id="JAKKPZ010000001">
    <property type="protein sequence ID" value="KAI1728974.1"/>
    <property type="molecule type" value="Genomic_DNA"/>
</dbReference>
<evidence type="ECO:0000256" key="1">
    <source>
        <dbReference type="SAM" id="MobiDB-lite"/>
    </source>
</evidence>
<dbReference type="SUPFAM" id="SSF49599">
    <property type="entry name" value="TRAF domain-like"/>
    <property type="match status" value="1"/>
</dbReference>
<name>A0AAD4R7W6_9BILA</name>
<keyword evidence="5" id="KW-1185">Reference proteome</keyword>
<evidence type="ECO:0000259" key="2">
    <source>
        <dbReference type="PROSITE" id="PS50097"/>
    </source>
</evidence>
<dbReference type="Gene3D" id="3.30.710.10">
    <property type="entry name" value="Potassium Channel Kv1.1, Chain A"/>
    <property type="match status" value="1"/>
</dbReference>
<evidence type="ECO:0000259" key="3">
    <source>
        <dbReference type="PROSITE" id="PS50144"/>
    </source>
</evidence>
<comment type="caution">
    <text evidence="4">The sequence shown here is derived from an EMBL/GenBank/DDBJ whole genome shotgun (WGS) entry which is preliminary data.</text>
</comment>
<evidence type="ECO:0000313" key="5">
    <source>
        <dbReference type="Proteomes" id="UP001201812"/>
    </source>
</evidence>
<dbReference type="InterPro" id="IPR002083">
    <property type="entry name" value="MATH/TRAF_dom"/>
</dbReference>
<dbReference type="Pfam" id="PF00917">
    <property type="entry name" value="MATH"/>
    <property type="match status" value="1"/>
</dbReference>
<feature type="domain" description="MATH" evidence="3">
    <location>
        <begin position="172"/>
        <end position="299"/>
    </location>
</feature>